<gene>
    <name evidence="2" type="ORF">IV02_25505</name>
</gene>
<protein>
    <recommendedName>
        <fullName evidence="4">Lipoprotein</fullName>
    </recommendedName>
</protein>
<feature type="chain" id="PRO_5001798257" description="Lipoprotein" evidence="1">
    <location>
        <begin position="25"/>
        <end position="91"/>
    </location>
</feature>
<organism evidence="2 3">
    <name type="scientific">Pseudomonas syringae</name>
    <dbReference type="NCBI Taxonomy" id="317"/>
    <lineage>
        <taxon>Bacteria</taxon>
        <taxon>Pseudomonadati</taxon>
        <taxon>Pseudomonadota</taxon>
        <taxon>Gammaproteobacteria</taxon>
        <taxon>Pseudomonadales</taxon>
        <taxon>Pseudomonadaceae</taxon>
        <taxon>Pseudomonas</taxon>
    </lineage>
</organism>
<name>A0A085USA0_PSESX</name>
<accession>A0A085USA0</accession>
<reference evidence="2 3" key="1">
    <citation type="submission" date="2014-07" db="EMBL/GenBank/DDBJ databases">
        <title>Draft Genome Sequences of Environmental Pseudomonas syringae strains.</title>
        <authorList>
            <person name="Baltrus D.A."/>
            <person name="Berge O."/>
            <person name="Morris C."/>
        </authorList>
    </citation>
    <scope>NUCLEOTIDE SEQUENCE [LARGE SCALE GENOMIC DNA]</scope>
    <source>
        <strain evidence="2 3">CEB003</strain>
    </source>
</reference>
<feature type="signal peptide" evidence="1">
    <location>
        <begin position="1"/>
        <end position="24"/>
    </location>
</feature>
<evidence type="ECO:0000313" key="2">
    <source>
        <dbReference type="EMBL" id="KFE46063.1"/>
    </source>
</evidence>
<dbReference type="EMBL" id="JPQT01000140">
    <property type="protein sequence ID" value="KFE46063.1"/>
    <property type="molecule type" value="Genomic_DNA"/>
</dbReference>
<comment type="caution">
    <text evidence="2">The sequence shown here is derived from an EMBL/GenBank/DDBJ whole genome shotgun (WGS) entry which is preliminary data.</text>
</comment>
<dbReference type="Proteomes" id="UP000028643">
    <property type="component" value="Unassembled WGS sequence"/>
</dbReference>
<dbReference type="PROSITE" id="PS51257">
    <property type="entry name" value="PROKAR_LIPOPROTEIN"/>
    <property type="match status" value="1"/>
</dbReference>
<sequence length="91" mass="10149">MNRILAVALLLSVAVVSGCSTHHAVELRPYTVEETHQLALEDLNRRGLSFDEYQARKAQLMAEPTLQAVRAFDNKGEISVERAEVSQDRQG</sequence>
<keyword evidence="1" id="KW-0732">Signal</keyword>
<proteinExistence type="predicted"/>
<dbReference type="PATRIC" id="fig|317.174.peg.5207"/>
<evidence type="ECO:0000313" key="3">
    <source>
        <dbReference type="Proteomes" id="UP000028643"/>
    </source>
</evidence>
<dbReference type="AlphaFoldDB" id="A0A085USA0"/>
<evidence type="ECO:0000256" key="1">
    <source>
        <dbReference type="SAM" id="SignalP"/>
    </source>
</evidence>
<dbReference type="RefSeq" id="WP_047578679.1">
    <property type="nucleotide sequence ID" value="NZ_JPQT01000140.1"/>
</dbReference>
<evidence type="ECO:0008006" key="4">
    <source>
        <dbReference type="Google" id="ProtNLM"/>
    </source>
</evidence>